<dbReference type="EMBL" id="BAABDD010000008">
    <property type="protein sequence ID" value="GAA3742357.1"/>
    <property type="molecule type" value="Genomic_DNA"/>
</dbReference>
<evidence type="ECO:0000313" key="1">
    <source>
        <dbReference type="EMBL" id="GAA3742357.1"/>
    </source>
</evidence>
<sequence length="152" mass="16990">MPSRPVLLVASSGGHLAQLAALRPWWAGRERAWVTFRTPDAVSLLAGEDVRWAYHPTTRHIGNLVRNSALAVRILAQRRPRVVVSTGAGVALPFFVLARLLRVPTVYIEVYDRIDTPTLTARLCRPFTTLFLAQWDEQLHFMPTAITVGPLL</sequence>
<protein>
    <submittedName>
        <fullName evidence="1">UDP-N-acetylglucosamine--LPS N-acetylglucosamine transferase</fullName>
    </submittedName>
</protein>
<name>A0ABP7FRV1_9ACTN</name>
<reference evidence="2" key="1">
    <citation type="journal article" date="2019" name="Int. J. Syst. Evol. Microbiol.">
        <title>The Global Catalogue of Microorganisms (GCM) 10K type strain sequencing project: providing services to taxonomists for standard genome sequencing and annotation.</title>
        <authorList>
            <consortium name="The Broad Institute Genomics Platform"/>
            <consortium name="The Broad Institute Genome Sequencing Center for Infectious Disease"/>
            <person name="Wu L."/>
            <person name="Ma J."/>
        </authorList>
    </citation>
    <scope>NUCLEOTIDE SEQUENCE [LARGE SCALE GENOMIC DNA]</scope>
    <source>
        <strain evidence="2">JCM 17137</strain>
    </source>
</reference>
<organism evidence="1 2">
    <name type="scientific">Salinactinospora qingdaonensis</name>
    <dbReference type="NCBI Taxonomy" id="702744"/>
    <lineage>
        <taxon>Bacteria</taxon>
        <taxon>Bacillati</taxon>
        <taxon>Actinomycetota</taxon>
        <taxon>Actinomycetes</taxon>
        <taxon>Streptosporangiales</taxon>
        <taxon>Nocardiopsidaceae</taxon>
        <taxon>Salinactinospora</taxon>
    </lineage>
</organism>
<dbReference type="InterPro" id="IPR013969">
    <property type="entry name" value="Oligosacch_biosynth_Alg14"/>
</dbReference>
<gene>
    <name evidence="1" type="ORF">GCM10022402_22560</name>
</gene>
<dbReference type="GO" id="GO:0016740">
    <property type="term" value="F:transferase activity"/>
    <property type="evidence" value="ECO:0007669"/>
    <property type="project" value="UniProtKB-KW"/>
</dbReference>
<evidence type="ECO:0000313" key="2">
    <source>
        <dbReference type="Proteomes" id="UP001500908"/>
    </source>
</evidence>
<comment type="caution">
    <text evidence="1">The sequence shown here is derived from an EMBL/GenBank/DDBJ whole genome shotgun (WGS) entry which is preliminary data.</text>
</comment>
<accession>A0ABP7FRV1</accession>
<keyword evidence="1" id="KW-0808">Transferase</keyword>
<proteinExistence type="predicted"/>
<dbReference type="Pfam" id="PF08660">
    <property type="entry name" value="Alg14"/>
    <property type="match status" value="1"/>
</dbReference>
<dbReference type="Gene3D" id="3.40.50.2000">
    <property type="entry name" value="Glycogen Phosphorylase B"/>
    <property type="match status" value="1"/>
</dbReference>
<dbReference type="SUPFAM" id="SSF53756">
    <property type="entry name" value="UDP-Glycosyltransferase/glycogen phosphorylase"/>
    <property type="match status" value="1"/>
</dbReference>
<dbReference type="RefSeq" id="WP_344970624.1">
    <property type="nucleotide sequence ID" value="NZ_BAABDD010000008.1"/>
</dbReference>
<dbReference type="Proteomes" id="UP001500908">
    <property type="component" value="Unassembled WGS sequence"/>
</dbReference>
<keyword evidence="2" id="KW-1185">Reference proteome</keyword>